<evidence type="ECO:0000313" key="8">
    <source>
        <dbReference type="Proteomes" id="UP001605036"/>
    </source>
</evidence>
<dbReference type="PANTHER" id="PTHR45660:SF13">
    <property type="entry name" value="HISTONE-LYSINE N-METHYLTRANSFERASE SETMAR"/>
    <property type="match status" value="1"/>
</dbReference>
<evidence type="ECO:0000256" key="1">
    <source>
        <dbReference type="ARBA" id="ARBA00004286"/>
    </source>
</evidence>
<dbReference type="Gene3D" id="2.30.280.10">
    <property type="entry name" value="SRA-YDG"/>
    <property type="match status" value="1"/>
</dbReference>
<evidence type="ECO:0000313" key="7">
    <source>
        <dbReference type="EMBL" id="KAL2630147.1"/>
    </source>
</evidence>
<protein>
    <recommendedName>
        <fullName evidence="6">YDG domain-containing protein</fullName>
    </recommendedName>
</protein>
<dbReference type="GO" id="GO:0005694">
    <property type="term" value="C:chromosome"/>
    <property type="evidence" value="ECO:0007669"/>
    <property type="project" value="UniProtKB-SubCell"/>
</dbReference>
<reference evidence="7 8" key="1">
    <citation type="submission" date="2024-09" db="EMBL/GenBank/DDBJ databases">
        <title>Chromosome-scale assembly of Riccia fluitans.</title>
        <authorList>
            <person name="Paukszto L."/>
            <person name="Sawicki J."/>
            <person name="Karawczyk K."/>
            <person name="Piernik-Szablinska J."/>
            <person name="Szczecinska M."/>
            <person name="Mazdziarz M."/>
        </authorList>
    </citation>
    <scope>NUCLEOTIDE SEQUENCE [LARGE SCALE GENOMIC DNA]</scope>
    <source>
        <strain evidence="7">Rf_01</strain>
        <tissue evidence="7">Aerial parts of the thallus</tissue>
    </source>
</reference>
<keyword evidence="5" id="KW-1133">Transmembrane helix</keyword>
<accession>A0ABD1YKD0</accession>
<dbReference type="InterPro" id="IPR036987">
    <property type="entry name" value="SRA-YDG_sf"/>
</dbReference>
<evidence type="ECO:0000256" key="5">
    <source>
        <dbReference type="SAM" id="Phobius"/>
    </source>
</evidence>
<dbReference type="Pfam" id="PF02182">
    <property type="entry name" value="SAD_SRA"/>
    <property type="match status" value="1"/>
</dbReference>
<feature type="domain" description="YDG" evidence="6">
    <location>
        <begin position="585"/>
        <end position="743"/>
    </location>
</feature>
<evidence type="ECO:0000256" key="3">
    <source>
        <dbReference type="PROSITE-ProRule" id="PRU00358"/>
    </source>
</evidence>
<dbReference type="PROSITE" id="PS51015">
    <property type="entry name" value="YDG"/>
    <property type="match status" value="1"/>
</dbReference>
<evidence type="ECO:0000256" key="4">
    <source>
        <dbReference type="SAM" id="MobiDB-lite"/>
    </source>
</evidence>
<dbReference type="InterPro" id="IPR051357">
    <property type="entry name" value="H3K9_HMTase_SUVAR3-9"/>
</dbReference>
<feature type="region of interest" description="Disordered" evidence="4">
    <location>
        <begin position="1"/>
        <end position="23"/>
    </location>
</feature>
<evidence type="ECO:0000256" key="2">
    <source>
        <dbReference type="ARBA" id="ARBA00023242"/>
    </source>
</evidence>
<dbReference type="SUPFAM" id="SSF88697">
    <property type="entry name" value="PUA domain-like"/>
    <property type="match status" value="1"/>
</dbReference>
<proteinExistence type="predicted"/>
<feature type="compositionally biased region" description="Basic and acidic residues" evidence="4">
    <location>
        <begin position="334"/>
        <end position="365"/>
    </location>
</feature>
<comment type="caution">
    <text evidence="7">The sequence shown here is derived from an EMBL/GenBank/DDBJ whole genome shotgun (WGS) entry which is preliminary data.</text>
</comment>
<keyword evidence="5" id="KW-0812">Transmembrane</keyword>
<organism evidence="7 8">
    <name type="scientific">Riccia fluitans</name>
    <dbReference type="NCBI Taxonomy" id="41844"/>
    <lineage>
        <taxon>Eukaryota</taxon>
        <taxon>Viridiplantae</taxon>
        <taxon>Streptophyta</taxon>
        <taxon>Embryophyta</taxon>
        <taxon>Marchantiophyta</taxon>
        <taxon>Marchantiopsida</taxon>
        <taxon>Marchantiidae</taxon>
        <taxon>Marchantiales</taxon>
        <taxon>Ricciaceae</taxon>
        <taxon>Riccia</taxon>
    </lineage>
</organism>
<dbReference type="PANTHER" id="PTHR45660">
    <property type="entry name" value="HISTONE-LYSINE N-METHYLTRANSFERASE SETMAR"/>
    <property type="match status" value="1"/>
</dbReference>
<keyword evidence="2 3" id="KW-0539">Nucleus</keyword>
<dbReference type="SMART" id="SM00466">
    <property type="entry name" value="SRA"/>
    <property type="match status" value="1"/>
</dbReference>
<keyword evidence="5" id="KW-0472">Membrane</keyword>
<sequence>MSRTIPDLHHRQRTHPDPGDRRTEIMQQLPGEQRRDRFSSPRLSDDYSSGDICVVQGEGNRLIFKSEIYNRSINKESSTYPRLKDSNRANNYVQLRWQFHHCFLQAEKSKDLLVALDKIIRILKELDVRHSQLRQGRRYPNNGCVSGPAIKLGIPERSYTKVESIRCKNFVIKDGEDLGSPEATRERSPGTGLFGMVYDHVGVGKRKSREIKDRHGPLGNCERKKIYASVNRTRNNNKRIQEMEPDFQSDDWKDYEREEEDSMSDEQQRPKSSHRYRDICGDNKEDDYEPPDEEMRKGLDSLMGSNHQKEGHKSTEEMKGDDDVRQGWNKKGKAVFDPDGQREESVKLDPDVGWEEEKKSREKSVSEMGQRKRRMPKSASDSCRQRQKYGKSAFVLDTESEETNHEGTSLPRRIRKMRRLDDVNGDSSSGSDNDTCIEPLAENDFTYLSDSEAKIAGSNSSCLEEISPLSKKKLKPGAWTDYKIQKNGKRKIKPSIRCRKSSSEESDTLIVPEVDETFEQWESMDARAKVAAIQNQFHYLENHFRATYKEGKSEAADRGNRRPDLKAGSLRFRGCCLNQGVSVAGEIEGVRAGQVFRYREELCLLGIHRPSQSGIDYITASNSRYRDSKGNGVSVAVSIVSAGGYKDNEDDGERTLIFTGQGGLSNKTQRHRKGENGDQQLVKGNLALVNSCELRVPVRVTRGMVDKKTAKKFYVYDSLYDVMESFQEIGASGYKVWKFKLIKQARDPNSLVPDPDNVSLEEVTLIFSLILLIFLSSGIICCAVY</sequence>
<feature type="region of interest" description="Disordered" evidence="4">
    <location>
        <begin position="28"/>
        <end position="47"/>
    </location>
</feature>
<dbReference type="GO" id="GO:0005634">
    <property type="term" value="C:nucleus"/>
    <property type="evidence" value="ECO:0007669"/>
    <property type="project" value="UniProtKB-SubCell"/>
</dbReference>
<feature type="transmembrane region" description="Helical" evidence="5">
    <location>
        <begin position="765"/>
        <end position="784"/>
    </location>
</feature>
<dbReference type="EMBL" id="JBHFFA010000004">
    <property type="protein sequence ID" value="KAL2630147.1"/>
    <property type="molecule type" value="Genomic_DNA"/>
</dbReference>
<dbReference type="Proteomes" id="UP001605036">
    <property type="component" value="Unassembled WGS sequence"/>
</dbReference>
<dbReference type="InterPro" id="IPR003105">
    <property type="entry name" value="SRA_YDG"/>
</dbReference>
<feature type="compositionally biased region" description="Basic and acidic residues" evidence="4">
    <location>
        <begin position="32"/>
        <end position="45"/>
    </location>
</feature>
<gene>
    <name evidence="7" type="ORF">R1flu_014833</name>
</gene>
<keyword evidence="8" id="KW-1185">Reference proteome</keyword>
<evidence type="ECO:0000259" key="6">
    <source>
        <dbReference type="PROSITE" id="PS51015"/>
    </source>
</evidence>
<name>A0ABD1YKD0_9MARC</name>
<feature type="region of interest" description="Disordered" evidence="4">
    <location>
        <begin position="232"/>
        <end position="388"/>
    </location>
</feature>
<comment type="subcellular location">
    <subcellularLocation>
        <location evidence="1">Chromosome</location>
    </subcellularLocation>
    <subcellularLocation>
        <location evidence="3">Nucleus</location>
    </subcellularLocation>
</comment>
<dbReference type="InterPro" id="IPR015947">
    <property type="entry name" value="PUA-like_sf"/>
</dbReference>
<dbReference type="AlphaFoldDB" id="A0ABD1YKD0"/>
<feature type="compositionally biased region" description="Basic and acidic residues" evidence="4">
    <location>
        <begin position="307"/>
        <end position="325"/>
    </location>
</feature>